<reference evidence="2" key="2">
    <citation type="journal article" date="2015" name="Data Brief">
        <title>Shoot transcriptome of the giant reed, Arundo donax.</title>
        <authorList>
            <person name="Barrero R.A."/>
            <person name="Guerrero F.D."/>
            <person name="Moolhuijzen P."/>
            <person name="Goolsby J.A."/>
            <person name="Tidwell J."/>
            <person name="Bellgard S.E."/>
            <person name="Bellgard M.I."/>
        </authorList>
    </citation>
    <scope>NUCLEOTIDE SEQUENCE</scope>
    <source>
        <tissue evidence="2">Shoot tissue taken approximately 20 cm above the soil surface</tissue>
    </source>
</reference>
<evidence type="ECO:0000313" key="2">
    <source>
        <dbReference type="EMBL" id="JAD89479.1"/>
    </source>
</evidence>
<name>A0A0A9DLJ4_ARUDO</name>
<feature type="compositionally biased region" description="Low complexity" evidence="1">
    <location>
        <begin position="34"/>
        <end position="55"/>
    </location>
</feature>
<sequence length="80" mass="8751">MILCTCSCGSDDAGSLMFREPLSPSMDRRRDRSWTSMSESSRNSSSSAPGSAGVSLSHRGFLIRHPATLVRYVRQCSGHE</sequence>
<accession>A0A0A9DLJ4</accession>
<reference evidence="2" key="1">
    <citation type="submission" date="2014-09" db="EMBL/GenBank/DDBJ databases">
        <authorList>
            <person name="Magalhaes I.L.F."/>
            <person name="Oliveira U."/>
            <person name="Santos F.R."/>
            <person name="Vidigal T.H.D.A."/>
            <person name="Brescovit A.D."/>
            <person name="Santos A.J."/>
        </authorList>
    </citation>
    <scope>NUCLEOTIDE SEQUENCE</scope>
    <source>
        <tissue evidence="2">Shoot tissue taken approximately 20 cm above the soil surface</tissue>
    </source>
</reference>
<dbReference type="EMBL" id="GBRH01208416">
    <property type="protein sequence ID" value="JAD89479.1"/>
    <property type="molecule type" value="Transcribed_RNA"/>
</dbReference>
<organism evidence="2">
    <name type="scientific">Arundo donax</name>
    <name type="common">Giant reed</name>
    <name type="synonym">Donax arundinaceus</name>
    <dbReference type="NCBI Taxonomy" id="35708"/>
    <lineage>
        <taxon>Eukaryota</taxon>
        <taxon>Viridiplantae</taxon>
        <taxon>Streptophyta</taxon>
        <taxon>Embryophyta</taxon>
        <taxon>Tracheophyta</taxon>
        <taxon>Spermatophyta</taxon>
        <taxon>Magnoliopsida</taxon>
        <taxon>Liliopsida</taxon>
        <taxon>Poales</taxon>
        <taxon>Poaceae</taxon>
        <taxon>PACMAD clade</taxon>
        <taxon>Arundinoideae</taxon>
        <taxon>Arundineae</taxon>
        <taxon>Arundo</taxon>
    </lineage>
</organism>
<feature type="region of interest" description="Disordered" evidence="1">
    <location>
        <begin position="19"/>
        <end position="55"/>
    </location>
</feature>
<evidence type="ECO:0000256" key="1">
    <source>
        <dbReference type="SAM" id="MobiDB-lite"/>
    </source>
</evidence>
<proteinExistence type="predicted"/>
<dbReference type="AlphaFoldDB" id="A0A0A9DLJ4"/>
<protein>
    <submittedName>
        <fullName evidence="2">Sps1</fullName>
    </submittedName>
</protein>